<dbReference type="EMBL" id="NBIU01000070">
    <property type="protein sequence ID" value="PZT47187.1"/>
    <property type="molecule type" value="Genomic_DNA"/>
</dbReference>
<dbReference type="Proteomes" id="UP000249746">
    <property type="component" value="Unassembled WGS sequence"/>
</dbReference>
<dbReference type="SUPFAM" id="SSF53448">
    <property type="entry name" value="Nucleotide-diphospho-sugar transferases"/>
    <property type="match status" value="1"/>
</dbReference>
<evidence type="ECO:0000313" key="3">
    <source>
        <dbReference type="EMBL" id="PZT47187.1"/>
    </source>
</evidence>
<feature type="coiled-coil region" evidence="1">
    <location>
        <begin position="395"/>
        <end position="457"/>
    </location>
</feature>
<dbReference type="Gene3D" id="3.90.550.10">
    <property type="entry name" value="Spore Coat Polysaccharide Biosynthesis Protein SpsA, Chain A"/>
    <property type="match status" value="1"/>
</dbReference>
<dbReference type="RefSeq" id="WP_111230716.1">
    <property type="nucleotide sequence ID" value="NZ_NBIU01000070.1"/>
</dbReference>
<sequence length="469" mass="55842">MNKNVKVVGVVIPIYNVQNYLRECLESVINQTYINLEIILVNDGSTDEESLSIAKEYTLKDERITLFDKKNGGLSSARNVGIEYFSGKYKLKNKAKNLKKNFLVEFEIEGNNHYEIYKVYKSYKAFKYEQDLTSFTCVNIDYIIFLDSDDYWELNCIEECVPRMKGVEVVWFDSQKLYFDMEKPALEVATILQRYGFTQSQKITQKQWLEKTLDSNIQSFWFGWHGMINFAFLKSVNLKFFDFIVHEDNHFGPLLFFYSKNIYVMLNKVYIHRIRPNSIMDYRQLNTIFIPQFVNEIFSSLNIQNAYEIKMIHRHVSLFLIAFDLLNFIENTKIPNKHLFWKIFSVRLRQWQISLMEVPYDKERIFQVIFRIYKKQDIDANILRKECIRLYDKALVQKNSRIQEITEKLNKNKEALVQKNSRIQEITEKLNKNKEALVQKNSRIQALMQDIRAQNNQLSFQTKYGTAKA</sequence>
<keyword evidence="1" id="KW-0175">Coiled coil</keyword>
<reference evidence="3 4" key="1">
    <citation type="submission" date="2017-03" db="EMBL/GenBank/DDBJ databases">
        <title>Genomic and clinical evidence uncovers the enterohepatic species Helicobacter valdiviensis as a potential human intestinal pathogen.</title>
        <authorList>
            <person name="Fresia P."/>
            <person name="Jara R."/>
            <person name="Sierra R."/>
            <person name="Ferres I."/>
            <person name="Greif G."/>
            <person name="Iraola G."/>
            <person name="Collado L."/>
        </authorList>
    </citation>
    <scope>NUCLEOTIDE SEQUENCE [LARGE SCALE GENOMIC DNA]</scope>
    <source>
        <strain evidence="3 4">WBE14</strain>
    </source>
</reference>
<dbReference type="PANTHER" id="PTHR22916">
    <property type="entry name" value="GLYCOSYLTRANSFERASE"/>
    <property type="match status" value="1"/>
</dbReference>
<feature type="non-terminal residue" evidence="3">
    <location>
        <position position="469"/>
    </location>
</feature>
<proteinExistence type="predicted"/>
<gene>
    <name evidence="3" type="ORF">B6S12_10415</name>
</gene>
<dbReference type="PANTHER" id="PTHR22916:SF3">
    <property type="entry name" value="UDP-GLCNAC:BETAGAL BETA-1,3-N-ACETYLGLUCOSAMINYLTRANSFERASE-LIKE PROTEIN 1"/>
    <property type="match status" value="1"/>
</dbReference>
<dbReference type="InterPro" id="IPR029044">
    <property type="entry name" value="Nucleotide-diphossugar_trans"/>
</dbReference>
<dbReference type="CDD" id="cd00761">
    <property type="entry name" value="Glyco_tranf_GTA_type"/>
    <property type="match status" value="1"/>
</dbReference>
<dbReference type="InterPro" id="IPR001173">
    <property type="entry name" value="Glyco_trans_2-like"/>
</dbReference>
<dbReference type="Pfam" id="PF00535">
    <property type="entry name" value="Glycos_transf_2"/>
    <property type="match status" value="1"/>
</dbReference>
<dbReference type="GO" id="GO:0016758">
    <property type="term" value="F:hexosyltransferase activity"/>
    <property type="evidence" value="ECO:0007669"/>
    <property type="project" value="UniProtKB-ARBA"/>
</dbReference>
<evidence type="ECO:0000256" key="1">
    <source>
        <dbReference type="SAM" id="Coils"/>
    </source>
</evidence>
<protein>
    <recommendedName>
        <fullName evidence="2">Glycosyltransferase 2-like domain-containing protein</fullName>
    </recommendedName>
</protein>
<evidence type="ECO:0000259" key="2">
    <source>
        <dbReference type="Pfam" id="PF00535"/>
    </source>
</evidence>
<organism evidence="3 4">
    <name type="scientific">Helicobacter valdiviensis</name>
    <dbReference type="NCBI Taxonomy" id="1458358"/>
    <lineage>
        <taxon>Bacteria</taxon>
        <taxon>Pseudomonadati</taxon>
        <taxon>Campylobacterota</taxon>
        <taxon>Epsilonproteobacteria</taxon>
        <taxon>Campylobacterales</taxon>
        <taxon>Helicobacteraceae</taxon>
        <taxon>Helicobacter</taxon>
    </lineage>
</organism>
<evidence type="ECO:0000313" key="4">
    <source>
        <dbReference type="Proteomes" id="UP000249746"/>
    </source>
</evidence>
<dbReference type="OrthoDB" id="5372349at2"/>
<dbReference type="AlphaFoldDB" id="A0A2W6MRJ7"/>
<feature type="domain" description="Glycosyltransferase 2-like" evidence="2">
    <location>
        <begin position="10"/>
        <end position="89"/>
    </location>
</feature>
<keyword evidence="4" id="KW-1185">Reference proteome</keyword>
<comment type="caution">
    <text evidence="3">The sequence shown here is derived from an EMBL/GenBank/DDBJ whole genome shotgun (WGS) entry which is preliminary data.</text>
</comment>
<accession>A0A2W6MRJ7</accession>
<name>A0A2W6MRJ7_9HELI</name>